<feature type="repeat" description="NHL" evidence="2">
    <location>
        <begin position="1838"/>
        <end position="1874"/>
    </location>
</feature>
<dbReference type="PROSITE" id="PS51125">
    <property type="entry name" value="NHL"/>
    <property type="match status" value="14"/>
</dbReference>
<feature type="repeat" description="NHL" evidence="2">
    <location>
        <begin position="1297"/>
        <end position="1326"/>
    </location>
</feature>
<feature type="repeat" description="NHL" evidence="2">
    <location>
        <begin position="3935"/>
        <end position="3978"/>
    </location>
</feature>
<feature type="repeat" description="NHL" evidence="2">
    <location>
        <begin position="4091"/>
        <end position="4131"/>
    </location>
</feature>
<comment type="caution">
    <text evidence="4">The sequence shown here is derived from an EMBL/GenBank/DDBJ whole genome shotgun (WGS) entry which is preliminary data.</text>
</comment>
<evidence type="ECO:0000256" key="1">
    <source>
        <dbReference type="ARBA" id="ARBA00022737"/>
    </source>
</evidence>
<proteinExistence type="predicted"/>
<dbReference type="InterPro" id="IPR050952">
    <property type="entry name" value="TRIM-NHL_E3_ligases"/>
</dbReference>
<dbReference type="InterPro" id="IPR011042">
    <property type="entry name" value="6-blade_b-propeller_TolB-like"/>
</dbReference>
<dbReference type="PANTHER" id="PTHR24104">
    <property type="entry name" value="E3 UBIQUITIN-PROTEIN LIGASE NHLRC1-RELATED"/>
    <property type="match status" value="1"/>
</dbReference>
<dbReference type="Proteomes" id="UP000663889">
    <property type="component" value="Unassembled WGS sequence"/>
</dbReference>
<evidence type="ECO:0000256" key="2">
    <source>
        <dbReference type="PROSITE-ProRule" id="PRU00504"/>
    </source>
</evidence>
<evidence type="ECO:0000313" key="5">
    <source>
        <dbReference type="Proteomes" id="UP000663889"/>
    </source>
</evidence>
<dbReference type="Pfam" id="PF01436">
    <property type="entry name" value="NHL"/>
    <property type="match status" value="12"/>
</dbReference>
<feature type="repeat" description="NHL" evidence="2">
    <location>
        <begin position="835"/>
        <end position="872"/>
    </location>
</feature>
<name>A0A814LUB5_9BILA</name>
<feature type="repeat" description="NHL" evidence="2">
    <location>
        <begin position="3122"/>
        <end position="3158"/>
    </location>
</feature>
<feature type="repeat" description="NHL" evidence="2">
    <location>
        <begin position="3442"/>
        <end position="3479"/>
    </location>
</feature>
<dbReference type="Gene3D" id="2.120.10.30">
    <property type="entry name" value="TolB, C-terminal domain"/>
    <property type="match status" value="15"/>
</dbReference>
<dbReference type="EMBL" id="CAJNOU010000706">
    <property type="protein sequence ID" value="CAF1069797.1"/>
    <property type="molecule type" value="Genomic_DNA"/>
</dbReference>
<keyword evidence="1" id="KW-0677">Repeat</keyword>
<feature type="region of interest" description="Disordered" evidence="3">
    <location>
        <begin position="3327"/>
        <end position="3350"/>
    </location>
</feature>
<dbReference type="GO" id="GO:0008270">
    <property type="term" value="F:zinc ion binding"/>
    <property type="evidence" value="ECO:0007669"/>
    <property type="project" value="UniProtKB-KW"/>
</dbReference>
<protein>
    <submittedName>
        <fullName evidence="4">Uncharacterized protein</fullName>
    </submittedName>
</protein>
<dbReference type="SUPFAM" id="SSF101898">
    <property type="entry name" value="NHL repeat"/>
    <property type="match status" value="15"/>
</dbReference>
<feature type="repeat" description="NHL" evidence="2">
    <location>
        <begin position="2159"/>
        <end position="2195"/>
    </location>
</feature>
<sequence>NENPTTIPIVCCRIGALNFFRITQSTVVCPTGVWNSTFRILAGIGVAASTTTTLYYPYRAVFDTSNTLYVADQYNHRIQKYVGGSPTGTVVPGLSLSYPCDVYVDNNNVLYILDTNNYRVLRWNNSVVTVVAGGRGSGSTYDKMSTSYSMFIDSSSNIYLSDYANHRVVLWSAGNPNMSQLVAGGYGASSASYQLYYPLGIYVDNTGILYVADSYNHRIQQWYPGAAIGNTVAGQSGVSGPWSYQLSYPSSVIYDQYNYLYILDGNNQRIQRWVPGADYGITVVATTMSTPRGLTFDSSGNMIVADSGSHKIISFAMSCAPNATTTTQPTPQVAIPVCQTAAWNQTFTVLAGSSGNSGSLPTLLYNPYSSFIDIYGNLYVVDYNNHRIQYFRRGSTTATTIAGITSNGGSSYSQLNTPSYIYVDSNRIMYILDRGNCRVLRWTPGDPLSYPIAGDHGCGSALTQIDNSYSMFIDNQYNIYISEYGNHRVTLWSPTNTSAGTPIAGGYGSGSTSEKLYRPWGVYVDSNQVLFVVDKYNHRVQRWDPGAMSGITVAGATSDPGPWSYQFNYPSEITFDPYGYMYILDTTNIRVQKWLPGAAFGTTVILAPMNSPYGFIFDRRGNIIITDTNNHRILSFAMTCSNVTTTTTISPPTTPQASLCPTAQWNQTLSVIAGIALTISNIVNPAILLYNPNNIYFDGYQNLYIADTSNHRIQYYPRGTLTGITVAGSLGSAASNYGQLNNPYAVYVDSNRVMYILDTNNYRVLRWQFGEPRGYLVAGGNGAGTALNQITTSYAMFIDSQSNIYVSEYSNHRVTLWLSINTTSGSLVAGGNGAGSTPERLNNPWGIYVDSNQAMYIVDRTNHRVQLWFNGQINGRTVAGTTSDAGPWAYQLSSPTALLLDQYGYLYILDYGNDRVQKWFPGASYGTTVISASLNNPCGMQFDRLNNLVIADTASHRIVSFAVFCPGTTTTTTAPPTLSPTPICSTAQWNQTFSILAGITSSAGTTSILLYSPNDAILDGYQDLYVADTSNHRIQYFPRGTSTGITVAGSSGSFGSTYAQFYNPRAIYVGSNRVMYILDTNNYRVLRWQFGEPFGHVVAGGNGGGTLLTQITTSYAMFVDSQSNIYVSEYSNHRITLWLSTNTTSGILVAGGNGAGSTSERLNNPWGIYVDINGSMYICDASNHRVQFWQSGALSARTVAGTTGDPGPYAYQLNTPRGVTVDPYGYIYVLDSSNLRIQKWFPGATYGITIIATSMSSPSGLHADNQGNLVVNSSNLRIQKWFPGATYGITIIATSMSSPSGLHADNQGNLVVSDTNNHRILSFAMTCPGTTTTTTAPPFQATIPVCSTAVWNQTFSTLVGSMGTYGSTTTLLYSPSGIAFDGYGYMYIADISNHRIQQYPPGSNVGTTVAGVTSSWGSSRGQLYNPYGLHVTRNRTMFILDTTNYRVLKWQVGDPMGYIVAGGNGNGAAFTQIGVSYAIFVDGQYNIYISEYSNNRITKWSINNATSGALVAGGNGVGSTADKLSSPWGILVNNNSIYIVDQGNHRVQKWDFGASLATTVAGSTSDPGPWSYQFDTPTSITMDPYNYMYILDYNNDRVQKWAAGAQYGITVVSTTMASPLAMRFDHSGNIIISDTSYHRVISFNMMCPSPTTTTTLPPTHTTRSVCQTAIWNQTFSTLAGSMSTASSTSTLLYYPYDIDFDGYENMYVVDYYNHRIQKFPPGSNAGTTVAGSSSLAGSSRSQLRYPTMIFVSPNQAMYILDTDNYRILKWQVGDTLGYIIAGGNGNGAAFTQMGTSYGMFVDLNYNIYISEQTNHRVTKWVNGNTTAGTLVAGGNGVGNTADKLNSPWGIYVDGNGTKFVVDRGNHRVQRWDTGASVGFTVAGSTSDSGPWSYQFNSPTSITFDPYGYMYILDSNNNRVQKWYPGSSYGVTVALGSMNLPIGMTFDRLGNLVVADTSYHRIISFTLLCPSPTTTTIAPPFLTTIPLCSTAVWNQTMSIIAGSTSNAGSTSQSLYNPYDIDYDGYGNMYVVDYTNHRIQRFQPGSSTGTTVAGSTGLAGSPRAQLNYPTAISITQNGTMFIMDTSNYRVLRWVVGDTLGYIVAGGNGNGAAFTQIGTSYELFVDNQFNVYISENSNHRVTKWFNGNTTIGTLIAGGNGVGSTAEKLNYPWGIYVDNSGGMYIVDRSNHRVQYWSYRASFGTTVAGSTSDPGPWSYQFNNPTSITLDIYGYIYVMDFTNERIQKWLPNAPFGVTVAAANMYNPYGMTMDSHGNLIVADTSYHRVLSFSVMCAAPTTTTPSPATQSIVPLCPTAIWNQTSSTIAGSISASGSTSTLLNTPYDVDFDAYGNMYIVDYNNHRIQRYPFGRFSAATVAGYSPGGGSSRSELYNPTSISVSANGTMFIMDTSNYRVLRWQVGDTLGYIIAGGNGNGAAYTQIGASYGIFADNEYNIYISENSNHRVTKWFNGNTTVGTLVAGGNGLGNTAEKLNSPWGLYISVNGSIYVVDRGNHRVQKWDSGINGGLTVAGSTSDPGPWAYQFNNPTSITLDQYGYMYICDYTNQRIQKWYPGASYGITVALGSMILPRGLKFDRLGNLVVVDTNNHRVISFSVACPASTTTTTLPLPQTQIPLCSTAIWNSTFTTVAGSTSTVGSTSTLLSSPYGMTFDGYGYIYVVDYNNHRIQRFQQGSNIGTTVAGFNVLSGSGRSELNNPSGVYVDTNQTMYILDTYNYRVLKWYIGESMGTTIVNGRGSGSTFDKIGRSHGFFLDNNSNIYVSEYANNRITLWYNGNNTAGLLVAGGNGVGSTAEKLNSPWGIYVDNRNGIYIVDRGNHRVQYWPSGASLATTVAGSTSDAGPWSYQFNNPTSIILDPYGYIYVLDTSNVRVQKWYPGNPYGITILSTTMSNPTGMSLDFSGNLFIADTNYHRILSFPLLCPLSTTTTTQPPTSSQNQICTTAAWNQTFSVVAGITSSLGTTPSLLYNPADIDFDGYGNMYVADRLNHRIQLFRSGQTIGTTVAGNSGTNGYGRSELYNPYGIFVSSNQTMFILDTTNYRVFKWQLGDPIGYTIAGGNGNGAAFTQIGISYSFFVDDQYNIYVSENSNNRVTLWFSRNITAGALVAGGNGLGNADEKLNSPWGVYVDSNQTVYVVDRGNHRVQRWNAGSGTGVTVAGSTSDPGPWSYQFNSPTSILLDPYGYLYVLDSGNSRVQKWFPGDNYGRTVIATTMGIPLGMKIDLFANIVIADTNNHRILSWSLLCLGSTTTTSPPPTISTIPLCSTATWNSTYITAAGSTNTYGSTATLLYNPYDVAFDAYNYMYVVDYTNHRIQRYPPGSNTASTVAGSTSSPGSSRAQLNSPTAISVTQNGTMFIMDTSNYRVLRWQLGDQLGYIVAGGNGNGAAFTQIGTSYGIFTDSQNNIYISEYSNHRVTKWFNGNITIGTLIAGGNGIGTTPDKLNNPWGIYVDSSYSLYIADRNNHRVQRWDSGAANGITVGGDTSGTSGSFSYLLNNPTGVMVDQYGFIYILDTGNSRVQKWSPGSTFGITVVSSTYGTPIATATLNNPLGMGINSYGNIFIADTNNHRVQSFYLLCPATTTTISPSIQTSIPLCSTAEWNSTSTVIVGPTGTSGNTPTFLSSPYHLTFDRYQQMYVADYANHRIQQYSYASNVGRTVAGITSTGGSTLGQLSNPSAVYIDSNDNMYILDTLNYRVLRWELGNQVGTIVVNGRGLGTTLDKIGVSYAMFVFNQTYIYVSEYGNNRVTKWAISNNILGQLMAGGAGSGSTAEKLNGPWGIYVDRNETLYVADRLNHRVQKWIFGSAVGITVAGQSGVSGVWSYQFNNPTSIIFDQYSNMYVLDSGNTRIQQWSKGMTYGITIVSGSMSTPSAIHWDFSNNIVVADTSNHRIVSFNVLCPSTITTTSAPSTLQSNSPCQSGVYNTSWLIVGGVSSTSGTSSIHLNSPIDVFVDGNFNIYVADYGNNRIQKFHIGVFAASSIVGGYTLAGGSAYSELYSPTSIFVDLNGVLYIADAANYRVQKWLPNQPLGFTIAGGRGNGSTYDKIGFVYSIFVDNQGNTYVSENSNHRVTLWVSGNTTAGRLVAGIGVTGNSQVHLNSPWGVYVDSNDTLYVVDRGNHRIQQWIKGYVYGITIVGVTGTSGSSSSLLNSPTTITFDSNNFMYIMDSGNNRIQKFSLGSTTGTTILSSAFNSPRGMRLDTMGNLYVVDQNNHRVLLFRCGKSKIS</sequence>
<feature type="non-terminal residue" evidence="4">
    <location>
        <position position="1"/>
    </location>
</feature>
<evidence type="ECO:0000256" key="3">
    <source>
        <dbReference type="SAM" id="MobiDB-lite"/>
    </source>
</evidence>
<feature type="repeat" description="NHL" evidence="2">
    <location>
        <begin position="2259"/>
        <end position="2288"/>
    </location>
</feature>
<feature type="repeat" description="NHL" evidence="2">
    <location>
        <begin position="510"/>
        <end position="546"/>
    </location>
</feature>
<dbReference type="PANTHER" id="PTHR24104:SF25">
    <property type="entry name" value="PROTEIN LIN-41"/>
    <property type="match status" value="1"/>
</dbReference>
<dbReference type="CDD" id="cd05819">
    <property type="entry name" value="NHL"/>
    <property type="match status" value="14"/>
</dbReference>
<organism evidence="4 5">
    <name type="scientific">Rotaria sordida</name>
    <dbReference type="NCBI Taxonomy" id="392033"/>
    <lineage>
        <taxon>Eukaryota</taxon>
        <taxon>Metazoa</taxon>
        <taxon>Spiralia</taxon>
        <taxon>Gnathifera</taxon>
        <taxon>Rotifera</taxon>
        <taxon>Eurotatoria</taxon>
        <taxon>Bdelloidea</taxon>
        <taxon>Philodinida</taxon>
        <taxon>Philodinidae</taxon>
        <taxon>Rotaria</taxon>
    </lineage>
</organism>
<evidence type="ECO:0000313" key="4">
    <source>
        <dbReference type="EMBL" id="CAF1069797.1"/>
    </source>
</evidence>
<feature type="repeat" description="NHL" evidence="2">
    <location>
        <begin position="3773"/>
        <end position="3809"/>
    </location>
</feature>
<accession>A0A814LUB5</accession>
<dbReference type="InterPro" id="IPR001258">
    <property type="entry name" value="NHL_repeat"/>
</dbReference>
<feature type="repeat" description="NHL" evidence="2">
    <location>
        <begin position="2480"/>
        <end position="2516"/>
    </location>
</feature>
<dbReference type="Gene3D" id="2.40.10.500">
    <property type="match status" value="14"/>
</dbReference>
<gene>
    <name evidence="4" type="ORF">SEV965_LOCUS14296</name>
</gene>
<feature type="repeat" description="NHL" evidence="2">
    <location>
        <begin position="194"/>
        <end position="225"/>
    </location>
</feature>
<feature type="repeat" description="NHL" evidence="2">
    <location>
        <begin position="2801"/>
        <end position="2837"/>
    </location>
</feature>
<reference evidence="4" key="1">
    <citation type="submission" date="2021-02" db="EMBL/GenBank/DDBJ databases">
        <authorList>
            <person name="Nowell W R."/>
        </authorList>
    </citation>
    <scope>NUCLEOTIDE SEQUENCE</scope>
</reference>